<dbReference type="PANTHER" id="PTHR11986">
    <property type="entry name" value="AMINOTRANSFERASE CLASS III"/>
    <property type="match status" value="1"/>
</dbReference>
<dbReference type="InterPro" id="IPR015424">
    <property type="entry name" value="PyrdxlP-dep_Trfase"/>
</dbReference>
<evidence type="ECO:0000313" key="7">
    <source>
        <dbReference type="Proteomes" id="UP000253741"/>
    </source>
</evidence>
<keyword evidence="3 6" id="KW-0808">Transferase</keyword>
<evidence type="ECO:0000256" key="4">
    <source>
        <dbReference type="ARBA" id="ARBA00022898"/>
    </source>
</evidence>
<dbReference type="InterPro" id="IPR050103">
    <property type="entry name" value="Class-III_PLP-dep_AT"/>
</dbReference>
<organism evidence="6 7">
    <name type="scientific">Streptomyces corynorhini</name>
    <dbReference type="NCBI Taxonomy" id="2282652"/>
    <lineage>
        <taxon>Bacteria</taxon>
        <taxon>Bacillati</taxon>
        <taxon>Actinomycetota</taxon>
        <taxon>Actinomycetes</taxon>
        <taxon>Kitasatosporales</taxon>
        <taxon>Streptomycetaceae</taxon>
        <taxon>Streptomyces</taxon>
    </lineage>
</organism>
<dbReference type="SUPFAM" id="SSF53383">
    <property type="entry name" value="PLP-dependent transferases"/>
    <property type="match status" value="2"/>
</dbReference>
<evidence type="ECO:0000256" key="5">
    <source>
        <dbReference type="SAM" id="MobiDB-lite"/>
    </source>
</evidence>
<comment type="cofactor">
    <cofactor evidence="1">
        <name>pyridoxal 5'-phosphate</name>
        <dbReference type="ChEBI" id="CHEBI:597326"/>
    </cofactor>
</comment>
<feature type="compositionally biased region" description="Basic and acidic residues" evidence="5">
    <location>
        <begin position="608"/>
        <end position="619"/>
    </location>
</feature>
<dbReference type="RefSeq" id="WP_114626927.1">
    <property type="nucleotide sequence ID" value="NZ_QQNA01000292.1"/>
</dbReference>
<keyword evidence="7" id="KW-1185">Reference proteome</keyword>
<feature type="region of interest" description="Disordered" evidence="5">
    <location>
        <begin position="1"/>
        <end position="29"/>
    </location>
</feature>
<dbReference type="Proteomes" id="UP000253741">
    <property type="component" value="Unassembled WGS sequence"/>
</dbReference>
<dbReference type="InterPro" id="IPR015422">
    <property type="entry name" value="PyrdxlP-dep_Trfase_small"/>
</dbReference>
<keyword evidence="2 6" id="KW-0032">Aminotransferase</keyword>
<evidence type="ECO:0000256" key="1">
    <source>
        <dbReference type="ARBA" id="ARBA00001933"/>
    </source>
</evidence>
<evidence type="ECO:0000313" key="6">
    <source>
        <dbReference type="EMBL" id="RDG34638.1"/>
    </source>
</evidence>
<dbReference type="InterPro" id="IPR015421">
    <property type="entry name" value="PyrdxlP-dep_Trfase_major"/>
</dbReference>
<dbReference type="InterPro" id="IPR005814">
    <property type="entry name" value="Aminotrans_3"/>
</dbReference>
<feature type="region of interest" description="Disordered" evidence="5">
    <location>
        <begin position="193"/>
        <end position="247"/>
    </location>
</feature>
<dbReference type="Pfam" id="PF00202">
    <property type="entry name" value="Aminotran_3"/>
    <property type="match status" value="2"/>
</dbReference>
<name>A0A370AYH3_9ACTN</name>
<gene>
    <name evidence="6" type="ORF">DVH02_29555</name>
</gene>
<dbReference type="OrthoDB" id="9801052at2"/>
<dbReference type="GO" id="GO:0042802">
    <property type="term" value="F:identical protein binding"/>
    <property type="evidence" value="ECO:0007669"/>
    <property type="project" value="TreeGrafter"/>
</dbReference>
<evidence type="ECO:0000256" key="3">
    <source>
        <dbReference type="ARBA" id="ARBA00022679"/>
    </source>
</evidence>
<dbReference type="PANTHER" id="PTHR11986:SF79">
    <property type="entry name" value="ACETYLORNITHINE AMINOTRANSFERASE, MITOCHONDRIAL"/>
    <property type="match status" value="1"/>
</dbReference>
<feature type="compositionally biased region" description="Gly residues" evidence="5">
    <location>
        <begin position="200"/>
        <end position="214"/>
    </location>
</feature>
<dbReference type="Gene3D" id="3.40.640.10">
    <property type="entry name" value="Type I PLP-dependent aspartate aminotransferase-like (Major domain)"/>
    <property type="match status" value="2"/>
</dbReference>
<keyword evidence="4" id="KW-0663">Pyridoxal phosphate</keyword>
<evidence type="ECO:0000256" key="2">
    <source>
        <dbReference type="ARBA" id="ARBA00022576"/>
    </source>
</evidence>
<protein>
    <submittedName>
        <fullName evidence="6">Aminotransferase class III-fold pyridoxal phosphate-dependent enzyme</fullName>
    </submittedName>
</protein>
<feature type="region of interest" description="Disordered" evidence="5">
    <location>
        <begin position="598"/>
        <end position="619"/>
    </location>
</feature>
<dbReference type="GO" id="GO:0008483">
    <property type="term" value="F:transaminase activity"/>
    <property type="evidence" value="ECO:0007669"/>
    <property type="project" value="UniProtKB-KW"/>
</dbReference>
<dbReference type="AlphaFoldDB" id="A0A370AYH3"/>
<feature type="compositionally biased region" description="Pro residues" evidence="5">
    <location>
        <begin position="10"/>
        <end position="24"/>
    </location>
</feature>
<dbReference type="Gene3D" id="3.90.1150.10">
    <property type="entry name" value="Aspartate Aminotransferase, domain 1"/>
    <property type="match status" value="2"/>
</dbReference>
<comment type="caution">
    <text evidence="6">The sequence shown here is derived from an EMBL/GenBank/DDBJ whole genome shotgun (WGS) entry which is preliminary data.</text>
</comment>
<proteinExistence type="predicted"/>
<accession>A0A370AYH3</accession>
<sequence>MVTAAQPQAAPAPAPAPSPAPPAPRGADLAEPYLSGHLASLGLAVEYVRAEGNTLYHLDDDGAEVAVLDLVGGFGATILGHNHPEIVSRAKDLLDRNAPVFAQFSLHPYAHDVARTLNAIVRRESGDPEPYLAIFANSGAEAIEAAVKHAELDRVLKVAELTEAIEAETEAVRAASGRGTVAVPDDVRERLGLRPPAAGAAGGTTDGVAGGTEGGTTDRVSGGTEDGATDGVAGGTRDGATDGVAGGTRDDAVAVPVDALAEAVLTANSALAQSPPVLLALEGSFHGKLVGSVQLTHNAAFREPFGALAARCRFVPFGRPEALDEIVAAERRTLFGLAVEDGRVRLTEHELPVFCAFVLEPVQGEGGIRPLDEEFARRIRETCDAIGCPVVVDEIQSGMGRTGTFLASSALGLRGDYYALGKSLGGGIAKAAVTLVRESRYRARFEMAHSSTFAKDGFSTLIAARTLELLEADGGGAYRRAEERGRQLTATLDAVHRDFPDVVKEVRGRGLMVGLELHDPSGSPDPGIREHALSGTFGYAASGYLLRAHAVRIFPTASAPTTLRFAPSVYLTDAEIDHAGAALRGLCAVLRAHDGARLLGSGDTPSGSRDDLTGEGQDR</sequence>
<dbReference type="GO" id="GO:0030170">
    <property type="term" value="F:pyridoxal phosphate binding"/>
    <property type="evidence" value="ECO:0007669"/>
    <property type="project" value="InterPro"/>
</dbReference>
<dbReference type="EMBL" id="QQNA01000292">
    <property type="protein sequence ID" value="RDG34638.1"/>
    <property type="molecule type" value="Genomic_DNA"/>
</dbReference>
<reference evidence="6 7" key="1">
    <citation type="submission" date="2018-07" db="EMBL/GenBank/DDBJ databases">
        <title>Streptomyces species from bats.</title>
        <authorList>
            <person name="Dunlap C."/>
        </authorList>
    </citation>
    <scope>NUCLEOTIDE SEQUENCE [LARGE SCALE GENOMIC DNA]</scope>
    <source>
        <strain evidence="6 7">AC230</strain>
    </source>
</reference>